<dbReference type="InterPro" id="IPR001585">
    <property type="entry name" value="TAL/FSA"/>
</dbReference>
<dbReference type="Pfam" id="PF00923">
    <property type="entry name" value="TAL_FSA"/>
    <property type="match status" value="1"/>
</dbReference>
<dbReference type="GO" id="GO:0005737">
    <property type="term" value="C:cytoplasm"/>
    <property type="evidence" value="ECO:0007669"/>
    <property type="project" value="UniProtKB-SubCell"/>
</dbReference>
<sequence>MKIFLDTSDVGIIRQHCETGLIDGVTTNPTLMMKAGRNPVEVIKEISSLFPENASISAEVVGDTAEEMVSQAKDYYSISKNITIKVPCSVEGLKACKTLSDKGIPVNVTLIFSPEQAILAAKAGATYVSPFIGRCEDNNIDGIGLLEAINKVYQSKRISTEILSASIRNLNHVSESFKAGADIVTLPPSIFEAMYNHDLTDQGLAQFNKDWEKLNS</sequence>
<evidence type="ECO:0000256" key="2">
    <source>
        <dbReference type="ARBA" id="ARBA00022490"/>
    </source>
</evidence>
<dbReference type="Gene3D" id="3.20.20.70">
    <property type="entry name" value="Aldolase class I"/>
    <property type="match status" value="1"/>
</dbReference>
<evidence type="ECO:0008006" key="5">
    <source>
        <dbReference type="Google" id="ProtNLM"/>
    </source>
</evidence>
<dbReference type="InterPro" id="IPR013785">
    <property type="entry name" value="Aldolase_TIM"/>
</dbReference>
<dbReference type="InterPro" id="IPR018225">
    <property type="entry name" value="Transaldolase_AS"/>
</dbReference>
<dbReference type="EMBL" id="UINC01179636">
    <property type="protein sequence ID" value="SVD88417.1"/>
    <property type="molecule type" value="Genomic_DNA"/>
</dbReference>
<name>A0A382YYS3_9ZZZZ</name>
<evidence type="ECO:0000256" key="3">
    <source>
        <dbReference type="ARBA" id="ARBA00023270"/>
    </source>
</evidence>
<gene>
    <name evidence="4" type="ORF">METZ01_LOCUS441271</name>
</gene>
<dbReference type="PROSITE" id="PS01054">
    <property type="entry name" value="TRANSALDOLASE_1"/>
    <property type="match status" value="1"/>
</dbReference>
<keyword evidence="3" id="KW-0704">Schiff base</keyword>
<organism evidence="4">
    <name type="scientific">marine metagenome</name>
    <dbReference type="NCBI Taxonomy" id="408172"/>
    <lineage>
        <taxon>unclassified sequences</taxon>
        <taxon>metagenomes</taxon>
        <taxon>ecological metagenomes</taxon>
    </lineage>
</organism>
<dbReference type="FunFam" id="3.20.20.70:FF:000018">
    <property type="entry name" value="Probable transaldolase"/>
    <property type="match status" value="1"/>
</dbReference>
<protein>
    <recommendedName>
        <fullName evidence="5">Transaldolase</fullName>
    </recommendedName>
</protein>
<evidence type="ECO:0000313" key="4">
    <source>
        <dbReference type="EMBL" id="SVD88417.1"/>
    </source>
</evidence>
<dbReference type="GO" id="GO:0005975">
    <property type="term" value="P:carbohydrate metabolic process"/>
    <property type="evidence" value="ECO:0007669"/>
    <property type="project" value="InterPro"/>
</dbReference>
<dbReference type="AlphaFoldDB" id="A0A382YYS3"/>
<reference evidence="4" key="1">
    <citation type="submission" date="2018-05" db="EMBL/GenBank/DDBJ databases">
        <authorList>
            <person name="Lanie J.A."/>
            <person name="Ng W.-L."/>
            <person name="Kazmierczak K.M."/>
            <person name="Andrzejewski T.M."/>
            <person name="Davidsen T.M."/>
            <person name="Wayne K.J."/>
            <person name="Tettelin H."/>
            <person name="Glass J.I."/>
            <person name="Rusch D."/>
            <person name="Podicherti R."/>
            <person name="Tsui H.-C.T."/>
            <person name="Winkler M.E."/>
        </authorList>
    </citation>
    <scope>NUCLEOTIDE SEQUENCE</scope>
</reference>
<dbReference type="PANTHER" id="PTHR10683:SF40">
    <property type="entry name" value="FRUCTOSE-6-PHOSPHATE ALDOLASE 1-RELATED"/>
    <property type="match status" value="1"/>
</dbReference>
<dbReference type="PANTHER" id="PTHR10683">
    <property type="entry name" value="TRANSALDOLASE"/>
    <property type="match status" value="1"/>
</dbReference>
<dbReference type="CDD" id="cd00956">
    <property type="entry name" value="Transaldolase_FSA"/>
    <property type="match status" value="1"/>
</dbReference>
<evidence type="ECO:0000256" key="1">
    <source>
        <dbReference type="ARBA" id="ARBA00004496"/>
    </source>
</evidence>
<dbReference type="PROSITE" id="PS00958">
    <property type="entry name" value="TRANSALDOLASE_2"/>
    <property type="match status" value="1"/>
</dbReference>
<dbReference type="SUPFAM" id="SSF51569">
    <property type="entry name" value="Aldolase"/>
    <property type="match status" value="1"/>
</dbReference>
<dbReference type="InterPro" id="IPR033919">
    <property type="entry name" value="TSA/FSA_arc/bac"/>
</dbReference>
<comment type="subcellular location">
    <subcellularLocation>
        <location evidence="1">Cytoplasm</location>
    </subcellularLocation>
</comment>
<accession>A0A382YYS3</accession>
<proteinExistence type="predicted"/>
<dbReference type="GO" id="GO:0016832">
    <property type="term" value="F:aldehyde-lyase activity"/>
    <property type="evidence" value="ECO:0007669"/>
    <property type="project" value="InterPro"/>
</dbReference>
<keyword evidence="2" id="KW-0963">Cytoplasm</keyword>